<evidence type="ECO:0000313" key="3">
    <source>
        <dbReference type="Proteomes" id="UP000238348"/>
    </source>
</evidence>
<organism evidence="2 3">
    <name type="scientific">Sorangium cellulosum</name>
    <name type="common">Polyangium cellulosum</name>
    <dbReference type="NCBI Taxonomy" id="56"/>
    <lineage>
        <taxon>Bacteria</taxon>
        <taxon>Pseudomonadati</taxon>
        <taxon>Myxococcota</taxon>
        <taxon>Polyangia</taxon>
        <taxon>Polyangiales</taxon>
        <taxon>Polyangiaceae</taxon>
        <taxon>Sorangium</taxon>
    </lineage>
</organism>
<dbReference type="RefSeq" id="WP_104985851.1">
    <property type="nucleotide sequence ID" value="NZ_CP012673.1"/>
</dbReference>
<reference evidence="2 3" key="1">
    <citation type="submission" date="2015-09" db="EMBL/GenBank/DDBJ databases">
        <title>Sorangium comparison.</title>
        <authorList>
            <person name="Zaburannyi N."/>
            <person name="Bunk B."/>
            <person name="Overmann J."/>
            <person name="Mueller R."/>
        </authorList>
    </citation>
    <scope>NUCLEOTIDE SEQUENCE [LARGE SCALE GENOMIC DNA]</scope>
    <source>
        <strain evidence="2 3">So ce26</strain>
    </source>
</reference>
<proteinExistence type="predicted"/>
<name>A0A2L0F8R1_SORCE</name>
<feature type="chain" id="PRO_5014623244" description="Outer membrane protein beta-barrel domain-containing protein" evidence="1">
    <location>
        <begin position="22"/>
        <end position="185"/>
    </location>
</feature>
<accession>A0A2L0F8R1</accession>
<dbReference type="OrthoDB" id="5507147at2"/>
<protein>
    <recommendedName>
        <fullName evidence="4">Outer membrane protein beta-barrel domain-containing protein</fullName>
    </recommendedName>
</protein>
<evidence type="ECO:0008006" key="4">
    <source>
        <dbReference type="Google" id="ProtNLM"/>
    </source>
</evidence>
<evidence type="ECO:0000313" key="2">
    <source>
        <dbReference type="EMBL" id="AUX47923.1"/>
    </source>
</evidence>
<feature type="signal peptide" evidence="1">
    <location>
        <begin position="1"/>
        <end position="21"/>
    </location>
</feature>
<gene>
    <name evidence="2" type="ORF">SOCE26_094490</name>
</gene>
<dbReference type="Proteomes" id="UP000238348">
    <property type="component" value="Chromosome"/>
</dbReference>
<evidence type="ECO:0000256" key="1">
    <source>
        <dbReference type="SAM" id="SignalP"/>
    </source>
</evidence>
<sequence>MKALPSLVGVALAGVALVALAPEAQANIKNPHDHPDYTAELEPHGNLAFWRRDYGLRGYRRYRDFDTEFGVGFRATIELGDPAFVPKINNTVGISFGVDITNCRYCYDDFTLISPVTLQWNFFFNDKWSAFADLGVLVRSDGFYREAWLDFATMIGGRYHFNDEVALTMRVGYPFFSVGVSFFTG</sequence>
<keyword evidence="1" id="KW-0732">Signal</keyword>
<dbReference type="AlphaFoldDB" id="A0A2L0F8R1"/>
<dbReference type="EMBL" id="CP012673">
    <property type="protein sequence ID" value="AUX47923.1"/>
    <property type="molecule type" value="Genomic_DNA"/>
</dbReference>